<evidence type="ECO:0000256" key="1">
    <source>
        <dbReference type="ARBA" id="ARBA00006484"/>
    </source>
</evidence>
<evidence type="ECO:0000313" key="4">
    <source>
        <dbReference type="EMBL" id="MCP2161766.1"/>
    </source>
</evidence>
<dbReference type="Pfam" id="PF00106">
    <property type="entry name" value="adh_short"/>
    <property type="match status" value="1"/>
</dbReference>
<dbReference type="Proteomes" id="UP001205740">
    <property type="component" value="Unassembled WGS sequence"/>
</dbReference>
<dbReference type="InterPro" id="IPR002347">
    <property type="entry name" value="SDR_fam"/>
</dbReference>
<keyword evidence="2" id="KW-0560">Oxidoreductase</keyword>
<dbReference type="PRINTS" id="PR00080">
    <property type="entry name" value="SDRFAMILY"/>
</dbReference>
<reference evidence="4 5" key="1">
    <citation type="submission" date="2022-06" db="EMBL/GenBank/DDBJ databases">
        <title>Genomic Encyclopedia of Archaeal and Bacterial Type Strains, Phase II (KMG-II): from individual species to whole genera.</title>
        <authorList>
            <person name="Goeker M."/>
        </authorList>
    </citation>
    <scope>NUCLEOTIDE SEQUENCE [LARGE SCALE GENOMIC DNA]</scope>
    <source>
        <strain evidence="4 5">DSM 45037</strain>
    </source>
</reference>
<comment type="similarity">
    <text evidence="1 3">Belongs to the short-chain dehydrogenases/reductases (SDR) family.</text>
</comment>
<dbReference type="PANTHER" id="PTHR44196">
    <property type="entry name" value="DEHYDROGENASE/REDUCTASE SDR FAMILY MEMBER 7B"/>
    <property type="match status" value="1"/>
</dbReference>
<gene>
    <name evidence="4" type="ORF">LX12_002965</name>
</gene>
<dbReference type="EMBL" id="JAMTCG010000005">
    <property type="protein sequence ID" value="MCP2161766.1"/>
    <property type="molecule type" value="Genomic_DNA"/>
</dbReference>
<evidence type="ECO:0000256" key="2">
    <source>
        <dbReference type="ARBA" id="ARBA00023002"/>
    </source>
</evidence>
<dbReference type="PRINTS" id="PR00081">
    <property type="entry name" value="GDHRDH"/>
</dbReference>
<organism evidence="4 5">
    <name type="scientific">Williamsia serinedens</name>
    <dbReference type="NCBI Taxonomy" id="391736"/>
    <lineage>
        <taxon>Bacteria</taxon>
        <taxon>Bacillati</taxon>
        <taxon>Actinomycetota</taxon>
        <taxon>Actinomycetes</taxon>
        <taxon>Mycobacteriales</taxon>
        <taxon>Nocardiaceae</taxon>
        <taxon>Williamsia</taxon>
    </lineage>
</organism>
<protein>
    <submittedName>
        <fullName evidence="4">Short-chain dehydrogenase</fullName>
    </submittedName>
</protein>
<name>A0ABT1H3F2_9NOCA</name>
<evidence type="ECO:0000256" key="3">
    <source>
        <dbReference type="RuleBase" id="RU000363"/>
    </source>
</evidence>
<comment type="caution">
    <text evidence="4">The sequence shown here is derived from an EMBL/GenBank/DDBJ whole genome shotgun (WGS) entry which is preliminary data.</text>
</comment>
<accession>A0ABT1H3F2</accession>
<sequence>MLVTGASSGIGAATAASLARRGAHVLVASRRTSELDDVVARIHRDGGSASAWPVDLSDRVATERMIGDVLDKHGCPDIVVNNAGRSIRRHVLESTGRLHDFDRTLALNYLAPVQLTLGFLPAMKERGRGHFINVSTCGIPIGAMPMFSAYAGSKGALTAFSRAVASDLRGTGVAVTLIYFPLVRTAMIAPTADYAEAPAITPEAAADWIVHAASRRGAEVIPVMASFMRGLGAVSPVAADWLAARGAP</sequence>
<proteinExistence type="inferred from homology"/>
<dbReference type="InterPro" id="IPR036291">
    <property type="entry name" value="NAD(P)-bd_dom_sf"/>
</dbReference>
<keyword evidence="5" id="KW-1185">Reference proteome</keyword>
<dbReference type="PANTHER" id="PTHR44196:SF1">
    <property type="entry name" value="DEHYDROGENASE_REDUCTASE SDR FAMILY MEMBER 7B"/>
    <property type="match status" value="1"/>
</dbReference>
<evidence type="ECO:0000313" key="5">
    <source>
        <dbReference type="Proteomes" id="UP001205740"/>
    </source>
</evidence>
<dbReference type="Gene3D" id="3.40.50.720">
    <property type="entry name" value="NAD(P)-binding Rossmann-like Domain"/>
    <property type="match status" value="1"/>
</dbReference>
<dbReference type="SUPFAM" id="SSF51735">
    <property type="entry name" value="NAD(P)-binding Rossmann-fold domains"/>
    <property type="match status" value="1"/>
</dbReference>